<dbReference type="RefSeq" id="XP_067716235.1">
    <property type="nucleotide sequence ID" value="XM_067860134.1"/>
</dbReference>
<keyword evidence="3" id="KW-0496">Mitochondrion</keyword>
<dbReference type="EMBL" id="BPLF01000003">
    <property type="protein sequence ID" value="GIX64166.1"/>
    <property type="molecule type" value="Genomic_DNA"/>
</dbReference>
<dbReference type="InterPro" id="IPR045179">
    <property type="entry name" value="YgfZ/GcvT"/>
</dbReference>
<comment type="subcellular location">
    <subcellularLocation>
        <location evidence="1">Mitochondrion</location>
    </subcellularLocation>
</comment>
<evidence type="ECO:0000256" key="1">
    <source>
        <dbReference type="ARBA" id="ARBA00004173"/>
    </source>
</evidence>
<evidence type="ECO:0000313" key="5">
    <source>
        <dbReference type="Proteomes" id="UP001497744"/>
    </source>
</evidence>
<dbReference type="InterPro" id="IPR027266">
    <property type="entry name" value="TrmE/GcvT-like"/>
</dbReference>
<keyword evidence="5" id="KW-1185">Reference proteome</keyword>
<dbReference type="Gene3D" id="2.40.30.160">
    <property type="match status" value="1"/>
</dbReference>
<dbReference type="GeneID" id="94195647"/>
<name>A0AAV4LYD9_BABCB</name>
<dbReference type="NCBIfam" id="TIGR03317">
    <property type="entry name" value="ygfZ_signature"/>
    <property type="match status" value="1"/>
</dbReference>
<organism evidence="4 5">
    <name type="scientific">Babesia caballi</name>
    <dbReference type="NCBI Taxonomy" id="5871"/>
    <lineage>
        <taxon>Eukaryota</taxon>
        <taxon>Sar</taxon>
        <taxon>Alveolata</taxon>
        <taxon>Apicomplexa</taxon>
        <taxon>Aconoidasida</taxon>
        <taxon>Piroplasmida</taxon>
        <taxon>Babesiidae</taxon>
        <taxon>Babesia</taxon>
    </lineage>
</organism>
<dbReference type="PANTHER" id="PTHR22602:SF0">
    <property type="entry name" value="TRANSFERASE CAF17, MITOCHONDRIAL-RELATED"/>
    <property type="match status" value="1"/>
</dbReference>
<dbReference type="Gene3D" id="3.30.1360.120">
    <property type="entry name" value="Probable tRNA modification gtpase trme, domain 1"/>
    <property type="match status" value="1"/>
</dbReference>
<evidence type="ECO:0000256" key="3">
    <source>
        <dbReference type="ARBA" id="ARBA00023128"/>
    </source>
</evidence>
<gene>
    <name evidence="4" type="ORF">BcabD6B2_36010</name>
</gene>
<evidence type="ECO:0000313" key="4">
    <source>
        <dbReference type="EMBL" id="GIX64166.1"/>
    </source>
</evidence>
<protein>
    <submittedName>
        <fullName evidence="4">Folate-binding protein</fullName>
    </submittedName>
</protein>
<dbReference type="Proteomes" id="UP001497744">
    <property type="component" value="Unassembled WGS sequence"/>
</dbReference>
<accession>A0AAV4LYD9</accession>
<comment type="caution">
    <text evidence="4">The sequence shown here is derived from an EMBL/GenBank/DDBJ whole genome shotgun (WGS) entry which is preliminary data.</text>
</comment>
<proteinExistence type="predicted"/>
<dbReference type="GO" id="GO:0005739">
    <property type="term" value="C:mitochondrion"/>
    <property type="evidence" value="ECO:0007669"/>
    <property type="project" value="UniProtKB-SubCell"/>
</dbReference>
<dbReference type="PANTHER" id="PTHR22602">
    <property type="entry name" value="TRANSFERASE CAF17, MITOCHONDRIAL-RELATED"/>
    <property type="match status" value="1"/>
</dbReference>
<dbReference type="InterPro" id="IPR017703">
    <property type="entry name" value="YgfZ/GCV_T_CS"/>
</dbReference>
<sequence>MMLCRLSGRAVLTLSGTDSFAFLQGLISNDLSLLKSNKNGLLGSVFIGSDGRIQSDGLICRNGESYIIETGAGNLKTLNQLLRRRKLAAKVDYRVEEDCNVYGYIPRGVFNRVSPNADDTTPIHDAQKPSLEYASDIPFLNRTYAFGGPICGVKDYTAIYRLHLALNGFGLTLANQLKDLKVLPQDLALHKIGFISKNKGCYVGQEIMNRVFNRTLAHKYQLNYLIRCDQIEATETESESDIHLVNTAISRVLTQLYGTNKTAKTIRRLVNRDAVECPAVVEETNVVPIVYYKTGFGLALVAQRRRTKDMVVVSGSQHVCLPV</sequence>
<keyword evidence="2" id="KW-0809">Transit peptide</keyword>
<reference evidence="4 5" key="1">
    <citation type="submission" date="2021-06" db="EMBL/GenBank/DDBJ databases">
        <title>Genome sequence of Babesia caballi.</title>
        <authorList>
            <person name="Yamagishi J."/>
            <person name="Kidaka T."/>
            <person name="Ochi A."/>
        </authorList>
    </citation>
    <scope>NUCLEOTIDE SEQUENCE [LARGE SCALE GENOMIC DNA]</scope>
    <source>
        <strain evidence="4">USDA-D6B2</strain>
    </source>
</reference>
<dbReference type="SUPFAM" id="SSF103025">
    <property type="entry name" value="Folate-binding domain"/>
    <property type="match status" value="1"/>
</dbReference>
<dbReference type="GO" id="GO:0016226">
    <property type="term" value="P:iron-sulfur cluster assembly"/>
    <property type="evidence" value="ECO:0007669"/>
    <property type="project" value="TreeGrafter"/>
</dbReference>
<dbReference type="AlphaFoldDB" id="A0AAV4LYD9"/>
<evidence type="ECO:0000256" key="2">
    <source>
        <dbReference type="ARBA" id="ARBA00022946"/>
    </source>
</evidence>